<proteinExistence type="predicted"/>
<keyword evidence="8" id="KW-1185">Reference proteome</keyword>
<dbReference type="GO" id="GO:0007189">
    <property type="term" value="P:adenylate cyclase-activating G protein-coupled receptor signaling pathway"/>
    <property type="evidence" value="ECO:0007669"/>
    <property type="project" value="TreeGrafter"/>
</dbReference>
<name>A0A8W8JV54_MAGGI</name>
<dbReference type="OMA" id="ISHFAGW"/>
<feature type="transmembrane region" description="Helical" evidence="5">
    <location>
        <begin position="94"/>
        <end position="116"/>
    </location>
</feature>
<dbReference type="Gene3D" id="1.20.1070.10">
    <property type="entry name" value="Rhodopsin 7-helix transmembrane proteins"/>
    <property type="match status" value="1"/>
</dbReference>
<feature type="transmembrane region" description="Helical" evidence="5">
    <location>
        <begin position="250"/>
        <end position="272"/>
    </location>
</feature>
<comment type="subcellular location">
    <subcellularLocation>
        <location evidence="1">Membrane</location>
        <topology evidence="1">Multi-pass membrane protein</topology>
    </subcellularLocation>
</comment>
<feature type="transmembrane region" description="Helical" evidence="5">
    <location>
        <begin position="51"/>
        <end position="74"/>
    </location>
</feature>
<dbReference type="PANTHER" id="PTHR23112:SF47">
    <property type="entry name" value="G-PROTEIN COUPLED RECEPTOR 157"/>
    <property type="match status" value="1"/>
</dbReference>
<feature type="transmembrane region" description="Helical" evidence="5">
    <location>
        <begin position="137"/>
        <end position="157"/>
    </location>
</feature>
<dbReference type="SUPFAM" id="SSF81321">
    <property type="entry name" value="Family A G protein-coupled receptor-like"/>
    <property type="match status" value="1"/>
</dbReference>
<protein>
    <recommendedName>
        <fullName evidence="6">G-protein coupled receptors family 2 profile 2 domain-containing protein</fullName>
    </recommendedName>
</protein>
<evidence type="ECO:0000256" key="5">
    <source>
        <dbReference type="SAM" id="Phobius"/>
    </source>
</evidence>
<organism evidence="7 8">
    <name type="scientific">Magallana gigas</name>
    <name type="common">Pacific oyster</name>
    <name type="synonym">Crassostrea gigas</name>
    <dbReference type="NCBI Taxonomy" id="29159"/>
    <lineage>
        <taxon>Eukaryota</taxon>
        <taxon>Metazoa</taxon>
        <taxon>Spiralia</taxon>
        <taxon>Lophotrochozoa</taxon>
        <taxon>Mollusca</taxon>
        <taxon>Bivalvia</taxon>
        <taxon>Autobranchia</taxon>
        <taxon>Pteriomorphia</taxon>
        <taxon>Ostreida</taxon>
        <taxon>Ostreoidea</taxon>
        <taxon>Ostreidae</taxon>
        <taxon>Magallana</taxon>
    </lineage>
</organism>
<dbReference type="OrthoDB" id="100006at2759"/>
<feature type="transmembrane region" description="Helical" evidence="5">
    <location>
        <begin position="17"/>
        <end position="39"/>
    </location>
</feature>
<dbReference type="AlphaFoldDB" id="A0A8W8JV54"/>
<dbReference type="Proteomes" id="UP000005408">
    <property type="component" value="Unassembled WGS sequence"/>
</dbReference>
<dbReference type="EnsemblMetazoa" id="G21111.1">
    <property type="protein sequence ID" value="G21111.1:cds"/>
    <property type="gene ID" value="G21111"/>
</dbReference>
<feature type="domain" description="G-protein coupled receptors family 2 profile 2" evidence="6">
    <location>
        <begin position="14"/>
        <end position="187"/>
    </location>
</feature>
<evidence type="ECO:0000256" key="3">
    <source>
        <dbReference type="ARBA" id="ARBA00022989"/>
    </source>
</evidence>
<keyword evidence="3 5" id="KW-1133">Transmembrane helix</keyword>
<feature type="transmembrane region" description="Helical" evidence="5">
    <location>
        <begin position="292"/>
        <end position="318"/>
    </location>
</feature>
<evidence type="ECO:0000313" key="7">
    <source>
        <dbReference type="EnsemblMetazoa" id="G21111.1:cds"/>
    </source>
</evidence>
<evidence type="ECO:0000256" key="2">
    <source>
        <dbReference type="ARBA" id="ARBA00022692"/>
    </source>
</evidence>
<keyword evidence="4 5" id="KW-0472">Membrane</keyword>
<accession>A0A8W8JV54</accession>
<dbReference type="GO" id="GO:0007166">
    <property type="term" value="P:cell surface receptor signaling pathway"/>
    <property type="evidence" value="ECO:0007669"/>
    <property type="project" value="InterPro"/>
</dbReference>
<dbReference type="PROSITE" id="PS50261">
    <property type="entry name" value="G_PROTEIN_RECEP_F2_4"/>
    <property type="match status" value="1"/>
</dbReference>
<feature type="transmembrane region" description="Helical" evidence="5">
    <location>
        <begin position="181"/>
        <end position="206"/>
    </location>
</feature>
<evidence type="ECO:0000256" key="1">
    <source>
        <dbReference type="ARBA" id="ARBA00004141"/>
    </source>
</evidence>
<sequence length="322" mass="36248">MEWLQNSTTQSVEFGPILALTGTSSALSVLGSVGIFVSFYKDPEKCFTFRLLFYLSCADAVNAFGNFIGVIRNLAITEHYSPCDSDDVCIGQSFMTTSASLASFWWTFLAALNHFLYKRSSGSFHLETRRNQIISHFAGWGFPLLIATIALSLGVLGEDYSASSGPWCWIKDCDTIPLSPIFWMFLAGKFWEILAYIGTFAIYMLLKAERWNSLRMNNRLLPLSSGRQSYEAIPPPGCSRNENSSIDDRFGLLWIFLYLYVTRVWGTIRFFIFVGHNGSPYLPTVNKVDKVLLYFQSVGDSAQGFVNFAGLILLPYILRKSN</sequence>
<keyword evidence="2 5" id="KW-0812">Transmembrane</keyword>
<dbReference type="InterPro" id="IPR017981">
    <property type="entry name" value="GPCR_2-like_7TM"/>
</dbReference>
<evidence type="ECO:0000259" key="6">
    <source>
        <dbReference type="PROSITE" id="PS50261"/>
    </source>
</evidence>
<evidence type="ECO:0000256" key="4">
    <source>
        <dbReference type="ARBA" id="ARBA00023136"/>
    </source>
</evidence>
<dbReference type="GO" id="GO:0005886">
    <property type="term" value="C:plasma membrane"/>
    <property type="evidence" value="ECO:0007669"/>
    <property type="project" value="TreeGrafter"/>
</dbReference>
<dbReference type="GO" id="GO:0004930">
    <property type="term" value="F:G protein-coupled receptor activity"/>
    <property type="evidence" value="ECO:0007669"/>
    <property type="project" value="TreeGrafter"/>
</dbReference>
<reference evidence="7" key="1">
    <citation type="submission" date="2022-08" db="UniProtKB">
        <authorList>
            <consortium name="EnsemblMetazoa"/>
        </authorList>
    </citation>
    <scope>IDENTIFICATION</scope>
    <source>
        <strain evidence="7">05x7-T-G4-1.051#20</strain>
    </source>
</reference>
<dbReference type="PANTHER" id="PTHR23112">
    <property type="entry name" value="G PROTEIN-COUPLED RECEPTOR 157-RELATED"/>
    <property type="match status" value="1"/>
</dbReference>
<evidence type="ECO:0000313" key="8">
    <source>
        <dbReference type="Proteomes" id="UP000005408"/>
    </source>
</evidence>